<dbReference type="EMBL" id="CCYD01002157">
    <property type="protein sequence ID" value="CEG46693.1"/>
    <property type="molecule type" value="Genomic_DNA"/>
</dbReference>
<feature type="region of interest" description="Disordered" evidence="1">
    <location>
        <begin position="380"/>
        <end position="409"/>
    </location>
</feature>
<dbReference type="OMA" id="RCCVSKK"/>
<keyword evidence="3" id="KW-1185">Reference proteome</keyword>
<dbReference type="Gene3D" id="3.30.530.20">
    <property type="match status" value="1"/>
</dbReference>
<sequence>MRFPLPADTFPALSLSLHDQEALKSLAYAFVDDAMVEYRTFRSPPLNGTIDESCFKIIKKRDGLTSYLDRKVAVQTLRNSPVMRNSIQESVGSMSFSRNLHGVLTVGTINGLLGNQMYGVHQNSTELMRITSAYMNDMNADGRILSEICPPTPEDPVHGLHIKWSVSCFAPTLLHHIVRPRDFVYLDGTGIVKDEITGEKIGYCVVHSLEIPGIRELVEYQIVRATISICALFRQKSNGVVEVYLKGFVDSKGDIRTKVAISATAEALMSYRNGTYCGQMKKLNWLLKTKNMVMLDQFSGMCFVCQKTVKMSSHDNLCQVCMNQVCSSCSEAHNLVFLSSTRQIRRRNVSFCARCIRVAKLADGLEIAAEELRRSNPLEYHTISSSDGESPVSPSRSTLPSNQQEFFGA</sequence>
<dbReference type="RefSeq" id="XP_024583062.1">
    <property type="nucleotide sequence ID" value="XM_024717577.1"/>
</dbReference>
<protein>
    <submittedName>
        <fullName evidence="2">Zinc finger, RING/FYVE/PHD-type</fullName>
    </submittedName>
</protein>
<dbReference type="GeneID" id="36398353"/>
<evidence type="ECO:0000313" key="3">
    <source>
        <dbReference type="Proteomes" id="UP000054928"/>
    </source>
</evidence>
<evidence type="ECO:0000256" key="1">
    <source>
        <dbReference type="SAM" id="MobiDB-lite"/>
    </source>
</evidence>
<reference evidence="3" key="1">
    <citation type="submission" date="2014-09" db="EMBL/GenBank/DDBJ databases">
        <authorList>
            <person name="Sharma Rahul"/>
            <person name="Thines Marco"/>
        </authorList>
    </citation>
    <scope>NUCLEOTIDE SEQUENCE [LARGE SCALE GENOMIC DNA]</scope>
</reference>
<dbReference type="InterPro" id="IPR052727">
    <property type="entry name" value="Rab4/Rab5_effector"/>
</dbReference>
<organism evidence="2 3">
    <name type="scientific">Plasmopara halstedii</name>
    <name type="common">Downy mildew of sunflower</name>
    <dbReference type="NCBI Taxonomy" id="4781"/>
    <lineage>
        <taxon>Eukaryota</taxon>
        <taxon>Sar</taxon>
        <taxon>Stramenopiles</taxon>
        <taxon>Oomycota</taxon>
        <taxon>Peronosporomycetes</taxon>
        <taxon>Peronosporales</taxon>
        <taxon>Peronosporaceae</taxon>
        <taxon>Plasmopara</taxon>
    </lineage>
</organism>
<dbReference type="AlphaFoldDB" id="A0A0P1AZ56"/>
<dbReference type="OrthoDB" id="161167at2759"/>
<name>A0A0P1AZ56_PLAHL</name>
<accession>A0A0P1AZ56</accession>
<dbReference type="SUPFAM" id="SSF57903">
    <property type="entry name" value="FYVE/PHD zinc finger"/>
    <property type="match status" value="1"/>
</dbReference>
<dbReference type="InterPro" id="IPR011011">
    <property type="entry name" value="Znf_FYVE_PHD"/>
</dbReference>
<dbReference type="InterPro" id="IPR023393">
    <property type="entry name" value="START-like_dom_sf"/>
</dbReference>
<feature type="compositionally biased region" description="Polar residues" evidence="1">
    <location>
        <begin position="398"/>
        <end position="409"/>
    </location>
</feature>
<feature type="compositionally biased region" description="Low complexity" evidence="1">
    <location>
        <begin position="384"/>
        <end position="397"/>
    </location>
</feature>
<dbReference type="PANTHER" id="PTHR13510">
    <property type="entry name" value="FYVE-FINGER-CONTAINING RAB5 EFFECTOR PROTEIN RABENOSYN-5-RELATED"/>
    <property type="match status" value="1"/>
</dbReference>
<evidence type="ECO:0000313" key="2">
    <source>
        <dbReference type="EMBL" id="CEG46693.1"/>
    </source>
</evidence>
<proteinExistence type="predicted"/>
<dbReference type="Proteomes" id="UP000054928">
    <property type="component" value="Unassembled WGS sequence"/>
</dbReference>
<dbReference type="PANTHER" id="PTHR13510:SF44">
    <property type="entry name" value="RABENOSYN-5"/>
    <property type="match status" value="1"/>
</dbReference>